<dbReference type="InterPro" id="IPR027417">
    <property type="entry name" value="P-loop_NTPase"/>
</dbReference>
<reference evidence="2" key="1">
    <citation type="journal article" date="2021" name="PeerJ">
        <title>Extensive microbial diversity within the chicken gut microbiome revealed by metagenomics and culture.</title>
        <authorList>
            <person name="Gilroy R."/>
            <person name="Ravi A."/>
            <person name="Getino M."/>
            <person name="Pursley I."/>
            <person name="Horton D.L."/>
            <person name="Alikhan N.F."/>
            <person name="Baker D."/>
            <person name="Gharbi K."/>
            <person name="Hall N."/>
            <person name="Watson M."/>
            <person name="Adriaenssens E.M."/>
            <person name="Foster-Nyarko E."/>
            <person name="Jarju S."/>
            <person name="Secka A."/>
            <person name="Antonio M."/>
            <person name="Oren A."/>
            <person name="Chaudhuri R.R."/>
            <person name="La Ragione R."/>
            <person name="Hildebrand F."/>
            <person name="Pallen M.J."/>
        </authorList>
    </citation>
    <scope>NUCLEOTIDE SEQUENCE</scope>
    <source>
        <strain evidence="2">5032</strain>
    </source>
</reference>
<dbReference type="EMBL" id="DWZD01000040">
    <property type="protein sequence ID" value="HJA79181.1"/>
    <property type="molecule type" value="Genomic_DNA"/>
</dbReference>
<dbReference type="CDD" id="cd02042">
    <property type="entry name" value="ParAB_family"/>
    <property type="match status" value="1"/>
</dbReference>
<protein>
    <submittedName>
        <fullName evidence="2">ParA family protein</fullName>
    </submittedName>
</protein>
<dbReference type="PANTHER" id="PTHR13696:SF69">
    <property type="entry name" value="PLASMID PARTITIONING PROTEIN-RELATED"/>
    <property type="match status" value="1"/>
</dbReference>
<evidence type="ECO:0000313" key="2">
    <source>
        <dbReference type="EMBL" id="HJA79181.1"/>
    </source>
</evidence>
<dbReference type="FunFam" id="3.40.50.300:FF:000285">
    <property type="entry name" value="Sporulation initiation inhibitor Soj"/>
    <property type="match status" value="1"/>
</dbReference>
<proteinExistence type="predicted"/>
<sequence length="258" mass="28551">MAARILAVANQKGGVGKTTTSLSLGGALARRNKRVLVLDLDPHACATLHARVYPEAVTISLYDLFAAPEAEWPALWPQIILPQAISGMDIAPGSIRLNDLEDIMRTRACKGTILARALRKVRDDYDFIVLDCPPHMCLMLVNALLACDLLIIPIQTDFLALHGLRLLFDSLHTLNKVLPSPIRYRAVATMFDRRAKACLHVLDLLKKKMDDAIFETVIGLDTRFREASALGCTIFDIDPKSRGACAYDSMAEEVLKLW</sequence>
<feature type="domain" description="AAA" evidence="1">
    <location>
        <begin position="4"/>
        <end position="177"/>
    </location>
</feature>
<comment type="caution">
    <text evidence="2">The sequence shown here is derived from an EMBL/GenBank/DDBJ whole genome shotgun (WGS) entry which is preliminary data.</text>
</comment>
<organism evidence="2 3">
    <name type="scientific">Candidatus Desulfovibrio intestinavium</name>
    <dbReference type="NCBI Taxonomy" id="2838534"/>
    <lineage>
        <taxon>Bacteria</taxon>
        <taxon>Pseudomonadati</taxon>
        <taxon>Thermodesulfobacteriota</taxon>
        <taxon>Desulfovibrionia</taxon>
        <taxon>Desulfovibrionales</taxon>
        <taxon>Desulfovibrionaceae</taxon>
        <taxon>Desulfovibrio</taxon>
    </lineage>
</organism>
<name>A0A9D2HM01_9BACT</name>
<dbReference type="InterPro" id="IPR050678">
    <property type="entry name" value="DNA_Partitioning_ATPase"/>
</dbReference>
<dbReference type="SUPFAM" id="SSF52540">
    <property type="entry name" value="P-loop containing nucleoside triphosphate hydrolases"/>
    <property type="match status" value="1"/>
</dbReference>
<evidence type="ECO:0000313" key="3">
    <source>
        <dbReference type="Proteomes" id="UP000823821"/>
    </source>
</evidence>
<dbReference type="Proteomes" id="UP000823821">
    <property type="component" value="Unassembled WGS sequence"/>
</dbReference>
<dbReference type="Gene3D" id="3.40.50.300">
    <property type="entry name" value="P-loop containing nucleotide triphosphate hydrolases"/>
    <property type="match status" value="1"/>
</dbReference>
<accession>A0A9D2HM01</accession>
<gene>
    <name evidence="2" type="ORF">H9784_06400</name>
</gene>
<dbReference type="PANTHER" id="PTHR13696">
    <property type="entry name" value="P-LOOP CONTAINING NUCLEOSIDE TRIPHOSPHATE HYDROLASE"/>
    <property type="match status" value="1"/>
</dbReference>
<reference evidence="2" key="2">
    <citation type="submission" date="2021-04" db="EMBL/GenBank/DDBJ databases">
        <authorList>
            <person name="Gilroy R."/>
        </authorList>
    </citation>
    <scope>NUCLEOTIDE SEQUENCE</scope>
    <source>
        <strain evidence="2">5032</strain>
    </source>
</reference>
<dbReference type="PIRSF" id="PIRSF009320">
    <property type="entry name" value="Nuc_binding_HP_1000"/>
    <property type="match status" value="1"/>
</dbReference>
<dbReference type="Pfam" id="PF13614">
    <property type="entry name" value="AAA_31"/>
    <property type="match status" value="1"/>
</dbReference>
<dbReference type="AlphaFoldDB" id="A0A9D2HM01"/>
<evidence type="ECO:0000259" key="1">
    <source>
        <dbReference type="Pfam" id="PF13614"/>
    </source>
</evidence>
<dbReference type="InterPro" id="IPR025669">
    <property type="entry name" value="AAA_dom"/>
</dbReference>